<protein>
    <recommendedName>
        <fullName evidence="4">Secreted protein</fullName>
    </recommendedName>
</protein>
<evidence type="ECO:0000313" key="2">
    <source>
        <dbReference type="EMBL" id="TDD80978.1"/>
    </source>
</evidence>
<evidence type="ECO:0008006" key="4">
    <source>
        <dbReference type="Google" id="ProtNLM"/>
    </source>
</evidence>
<proteinExistence type="predicted"/>
<accession>A0A4R5B448</accession>
<sequence>MNNTVARAVLVGAAALAFTGLATGSASATTTTPAAASAHAPAPQSLRAQGGLGDVVDDLLKSVGGSLEGLLG</sequence>
<reference evidence="2 3" key="1">
    <citation type="submission" date="2019-03" db="EMBL/GenBank/DDBJ databases">
        <title>Draft genome sequences of novel Actinobacteria.</title>
        <authorList>
            <person name="Sahin N."/>
            <person name="Ay H."/>
            <person name="Saygin H."/>
        </authorList>
    </citation>
    <scope>NUCLEOTIDE SEQUENCE [LARGE SCALE GENOMIC DNA]</scope>
    <source>
        <strain evidence="2 3">H3C3</strain>
    </source>
</reference>
<gene>
    <name evidence="2" type="ORF">E1298_24840</name>
</gene>
<feature type="signal peptide" evidence="1">
    <location>
        <begin position="1"/>
        <end position="28"/>
    </location>
</feature>
<keyword evidence="1" id="KW-0732">Signal</keyword>
<keyword evidence="3" id="KW-1185">Reference proteome</keyword>
<name>A0A4R5B448_9ACTN</name>
<evidence type="ECO:0000256" key="1">
    <source>
        <dbReference type="SAM" id="SignalP"/>
    </source>
</evidence>
<comment type="caution">
    <text evidence="2">The sequence shown here is derived from an EMBL/GenBank/DDBJ whole genome shotgun (WGS) entry which is preliminary data.</text>
</comment>
<dbReference type="AlphaFoldDB" id="A0A4R5B448"/>
<organism evidence="2 3">
    <name type="scientific">Actinomadura rubrisoli</name>
    <dbReference type="NCBI Taxonomy" id="2530368"/>
    <lineage>
        <taxon>Bacteria</taxon>
        <taxon>Bacillati</taxon>
        <taxon>Actinomycetota</taxon>
        <taxon>Actinomycetes</taxon>
        <taxon>Streptosporangiales</taxon>
        <taxon>Thermomonosporaceae</taxon>
        <taxon>Actinomadura</taxon>
    </lineage>
</organism>
<evidence type="ECO:0000313" key="3">
    <source>
        <dbReference type="Proteomes" id="UP000294513"/>
    </source>
</evidence>
<dbReference type="Proteomes" id="UP000294513">
    <property type="component" value="Unassembled WGS sequence"/>
</dbReference>
<dbReference type="EMBL" id="SMKU01000144">
    <property type="protein sequence ID" value="TDD80978.1"/>
    <property type="molecule type" value="Genomic_DNA"/>
</dbReference>
<feature type="chain" id="PRO_5020195635" description="Secreted protein" evidence="1">
    <location>
        <begin position="29"/>
        <end position="72"/>
    </location>
</feature>
<dbReference type="RefSeq" id="WP_131897263.1">
    <property type="nucleotide sequence ID" value="NZ_SMKU01000144.1"/>
</dbReference>